<gene>
    <name evidence="1" type="ORF">A2482_04040</name>
</gene>
<name>A0A1F5T8W3_9BACT</name>
<accession>A0A1F5T8W3</accession>
<dbReference type="EMBL" id="MFGM01000051">
    <property type="protein sequence ID" value="OGF35398.1"/>
    <property type="molecule type" value="Genomic_DNA"/>
</dbReference>
<evidence type="ECO:0000313" key="2">
    <source>
        <dbReference type="Proteomes" id="UP000178656"/>
    </source>
</evidence>
<comment type="caution">
    <text evidence="1">The sequence shown here is derived from an EMBL/GenBank/DDBJ whole genome shotgun (WGS) entry which is preliminary data.</text>
</comment>
<protein>
    <submittedName>
        <fullName evidence="1">Uncharacterized protein</fullName>
    </submittedName>
</protein>
<evidence type="ECO:0000313" key="1">
    <source>
        <dbReference type="EMBL" id="OGF35398.1"/>
    </source>
</evidence>
<sequence>MDTEILKQELAAIRNDIKQGFAEQDARIDRKFVEKFAEQDIKIDRKFAEQDVKIDKKFAEQDVKIDKKFAEQDVKSDKKFAEQDVKSDKKFAEQDGRMRMEIAELLETQITPQFEELRSEMAKMRSEMVTKSYLDDKLADLEGGMVSNLRKEDNKVNKLLKLLETKSILSGEEVRSFDEYQLFPRLPAV</sequence>
<reference evidence="1 2" key="1">
    <citation type="journal article" date="2016" name="Nat. Commun.">
        <title>Thousands of microbial genomes shed light on interconnected biogeochemical processes in an aquifer system.</title>
        <authorList>
            <person name="Anantharaman K."/>
            <person name="Brown C.T."/>
            <person name="Hug L.A."/>
            <person name="Sharon I."/>
            <person name="Castelle C.J."/>
            <person name="Probst A.J."/>
            <person name="Thomas B.C."/>
            <person name="Singh A."/>
            <person name="Wilkins M.J."/>
            <person name="Karaoz U."/>
            <person name="Brodie E.L."/>
            <person name="Williams K.H."/>
            <person name="Hubbard S.S."/>
            <person name="Banfield J.F."/>
        </authorList>
    </citation>
    <scope>NUCLEOTIDE SEQUENCE [LARGE SCALE GENOMIC DNA]</scope>
</reference>
<proteinExistence type="predicted"/>
<dbReference type="Proteomes" id="UP000178656">
    <property type="component" value="Unassembled WGS sequence"/>
</dbReference>
<dbReference type="AlphaFoldDB" id="A0A1F5T8W3"/>
<organism evidence="1 2">
    <name type="scientific">Candidatus Falkowbacteria bacterium RIFOXYC2_FULL_48_21</name>
    <dbReference type="NCBI Taxonomy" id="1798005"/>
    <lineage>
        <taxon>Bacteria</taxon>
        <taxon>Candidatus Falkowiibacteriota</taxon>
    </lineage>
</organism>